<organism evidence="1">
    <name type="scientific">Nocardioides sp. S-1144</name>
    <dbReference type="NCBI Taxonomy" id="2582905"/>
    <lineage>
        <taxon>Bacteria</taxon>
        <taxon>Bacillati</taxon>
        <taxon>Actinomycetota</taxon>
        <taxon>Actinomycetes</taxon>
        <taxon>Propionibacteriales</taxon>
        <taxon>Nocardioidaceae</taxon>
        <taxon>Nocardioides</taxon>
    </lineage>
</organism>
<keyword evidence="2" id="KW-0002">3D-structure</keyword>
<accession>A0ACD6BAA6</accession>
<reference evidence="2" key="2">
    <citation type="journal article" date="2025" name="Nucleic Acids Res.">
        <title>Structural and bioinformatics analyses identify deoxydinucleotide-specific nucleases and their association with genomic islands in gram-positive bacteria.</title>
        <authorList>
            <person name="Mortensen S."/>
            <person name="Kuncova S."/>
            <person name="Lormand J.D."/>
            <person name="Myers T.M."/>
            <person name="Kim S.K."/>
            <person name="Lee V.T."/>
            <person name="Winkler W.C."/>
            <person name="Sondermann H."/>
        </authorList>
    </citation>
    <scope>X-RAY CRYSTALLOGRAPHY (1.55 ANGSTROMS) OF 1-206</scope>
    <scope>DISULFIDE BONDS</scope>
</reference>
<gene>
    <name evidence="1" type="ORF">FE634_02320</name>
</gene>
<evidence type="ECO:0007829" key="2">
    <source>
        <dbReference type="PDB" id="9F7G"/>
    </source>
</evidence>
<feature type="disulfide bond" evidence="2">
    <location>
        <begin position="67"/>
        <end position="95"/>
    </location>
</feature>
<reference evidence="1" key="1">
    <citation type="submission" date="2019-07" db="EMBL/GenBank/DDBJ databases">
        <authorList>
            <person name="Zhang S."/>
            <person name="Gao B."/>
            <person name="Tang Y."/>
            <person name="Diao Y."/>
        </authorList>
    </citation>
    <scope>NUCLEOTIDE SEQUENCE</scope>
    <source>
        <strain evidence="1">S-1144</strain>
    </source>
</reference>
<evidence type="ECO:0000313" key="1">
    <source>
        <dbReference type="EMBL" id="QCW49539.1"/>
    </source>
</evidence>
<dbReference type="PDB" id="9F7G">
    <property type="method" value="X-ray"/>
    <property type="resolution" value="1.55 A"/>
    <property type="chains" value="A=1-206"/>
</dbReference>
<dbReference type="EMBL" id="CP040695">
    <property type="protein sequence ID" value="QCW49539.1"/>
    <property type="molecule type" value="Genomic_DNA"/>
</dbReference>
<protein>
    <submittedName>
        <fullName evidence="1">Ribonuclease D</fullName>
    </submittedName>
</protein>
<sequence length="206" mass="22714">MTNVQILHGDLSPDLCDLARASELVGWDIETSGLDWRNGQIGTCQLAIGDSVAVVVLGDDDHPQGLCDLLADDGVRKIFHHAPFDIRFMAQQWDCKPRNLACTKIASKVLNPSAEHATHSLKPLLKATLGVDIDKGQQQSSWTTGVLTAEQMSYAVSDVVYLSELYSQLRAQCLDKGVLQAVENAYSFLPVWVELQRRGIEDVFAY</sequence>
<name>A0ACD6BAA6_9ACTN</name>
<proteinExistence type="evidence at protein level"/>
<accession>A0A5B7RB63</accession>